<feature type="transmembrane region" description="Helical" evidence="7">
    <location>
        <begin position="300"/>
        <end position="320"/>
    </location>
</feature>
<dbReference type="GO" id="GO:0022857">
    <property type="term" value="F:transmembrane transporter activity"/>
    <property type="evidence" value="ECO:0007669"/>
    <property type="project" value="InterPro"/>
</dbReference>
<dbReference type="SUPFAM" id="SSF103473">
    <property type="entry name" value="MFS general substrate transporter"/>
    <property type="match status" value="1"/>
</dbReference>
<evidence type="ECO:0000256" key="6">
    <source>
        <dbReference type="SAM" id="MobiDB-lite"/>
    </source>
</evidence>
<evidence type="ECO:0000259" key="8">
    <source>
        <dbReference type="PROSITE" id="PS50850"/>
    </source>
</evidence>
<feature type="compositionally biased region" description="Acidic residues" evidence="6">
    <location>
        <begin position="521"/>
        <end position="538"/>
    </location>
</feature>
<feature type="transmembrane region" description="Helical" evidence="7">
    <location>
        <begin position="41"/>
        <end position="58"/>
    </location>
</feature>
<dbReference type="RefSeq" id="XP_060317186.1">
    <property type="nucleotide sequence ID" value="XM_060453228.1"/>
</dbReference>
<evidence type="ECO:0000256" key="2">
    <source>
        <dbReference type="ARBA" id="ARBA00022448"/>
    </source>
</evidence>
<feature type="transmembrane region" description="Helical" evidence="7">
    <location>
        <begin position="332"/>
        <end position="354"/>
    </location>
</feature>
<evidence type="ECO:0000256" key="4">
    <source>
        <dbReference type="ARBA" id="ARBA00022989"/>
    </source>
</evidence>
<gene>
    <name evidence="9" type="ORF">CCOS01_05047</name>
</gene>
<dbReference type="AlphaFoldDB" id="A0AAI9Z505"/>
<feature type="transmembrane region" description="Helical" evidence="7">
    <location>
        <begin position="425"/>
        <end position="445"/>
    </location>
</feature>
<comment type="caution">
    <text evidence="9">The sequence shown here is derived from an EMBL/GenBank/DDBJ whole genome shotgun (WGS) entry which is preliminary data.</text>
</comment>
<feature type="transmembrane region" description="Helical" evidence="7">
    <location>
        <begin position="100"/>
        <end position="117"/>
    </location>
</feature>
<evidence type="ECO:0000256" key="3">
    <source>
        <dbReference type="ARBA" id="ARBA00022692"/>
    </source>
</evidence>
<keyword evidence="3 7" id="KW-0812">Transmembrane</keyword>
<feature type="transmembrane region" description="Helical" evidence="7">
    <location>
        <begin position="189"/>
        <end position="210"/>
    </location>
</feature>
<evidence type="ECO:0000256" key="7">
    <source>
        <dbReference type="SAM" id="Phobius"/>
    </source>
</evidence>
<feature type="transmembrane region" description="Helical" evidence="7">
    <location>
        <begin position="153"/>
        <end position="177"/>
    </location>
</feature>
<feature type="transmembrane region" description="Helical" evidence="7">
    <location>
        <begin position="129"/>
        <end position="147"/>
    </location>
</feature>
<organism evidence="9 10">
    <name type="scientific">Colletotrichum costaricense</name>
    <dbReference type="NCBI Taxonomy" id="1209916"/>
    <lineage>
        <taxon>Eukaryota</taxon>
        <taxon>Fungi</taxon>
        <taxon>Dikarya</taxon>
        <taxon>Ascomycota</taxon>
        <taxon>Pezizomycotina</taxon>
        <taxon>Sordariomycetes</taxon>
        <taxon>Hypocreomycetidae</taxon>
        <taxon>Glomerellales</taxon>
        <taxon>Glomerellaceae</taxon>
        <taxon>Colletotrichum</taxon>
        <taxon>Colletotrichum acutatum species complex</taxon>
    </lineage>
</organism>
<feature type="transmembrane region" description="Helical" evidence="7">
    <location>
        <begin position="392"/>
        <end position="413"/>
    </location>
</feature>
<dbReference type="InterPro" id="IPR036259">
    <property type="entry name" value="MFS_trans_sf"/>
</dbReference>
<feature type="transmembrane region" description="Helical" evidence="7">
    <location>
        <begin position="366"/>
        <end position="386"/>
    </location>
</feature>
<keyword evidence="10" id="KW-1185">Reference proteome</keyword>
<comment type="subcellular location">
    <subcellularLocation>
        <location evidence="1">Membrane</location>
        <topology evidence="1">Multi-pass membrane protein</topology>
    </subcellularLocation>
</comment>
<dbReference type="PANTHER" id="PTHR43791">
    <property type="entry name" value="PERMEASE-RELATED"/>
    <property type="match status" value="1"/>
</dbReference>
<dbReference type="GO" id="GO:0016020">
    <property type="term" value="C:membrane"/>
    <property type="evidence" value="ECO:0007669"/>
    <property type="project" value="UniProtKB-SubCell"/>
</dbReference>
<keyword evidence="2" id="KW-0813">Transport</keyword>
<feature type="transmembrane region" description="Helical" evidence="7">
    <location>
        <begin position="222"/>
        <end position="245"/>
    </location>
</feature>
<name>A0AAI9Z505_9PEZI</name>
<evidence type="ECO:0000313" key="10">
    <source>
        <dbReference type="Proteomes" id="UP001240678"/>
    </source>
</evidence>
<dbReference type="FunFam" id="1.20.1250.20:FF:000394">
    <property type="entry name" value="MFS general substrate transporter"/>
    <property type="match status" value="1"/>
</dbReference>
<sequence length="573" mass="63315">MEKNETASNEHEHALSKGVELVGVDDYVADSDEEKKLVRKIDLYLLPLIFVMYLLSYMDRTKYALTKTQPRTPSTDNIRSIGNAKIAGMDRDLDLDSSRYSIALVVFFVGYVLFEVPSNMVLTRTRPSLYLPGIMCLWGSVTIGMAFTPTYKALIGFRVVMGVLESGFAPGVLLLLSSWYKKEEQSKRFAVYISAAILSGAFGGLLAGSITSGLDGAHGIAGWRWLFVVEGAATVGAALVAFFALPDFPANTSLKKFSEKERELAIRRLQSAAEHLRTEEEPRLGHWAAFKLSMMSWRTWLFVVGYMAIVGSSTLSYFYPTLVSGLGYKSTAAQYMTIPIFGIAFVSTAVTGYFADRHSRFRGLILGAWMTVAMLCAVVTCVVYDFKARYALLVVMASGLWASNGLALSYASVSFGSMPNETRAISLAFVNAMGNLAQIYGAYLFPSKDAPKYLMGFGLTYRVQGHLRSLPSMKTQRQMRVLLSQALLRKTGPPATPNATIASNAVVRRSPRKNLITVIDSNDEEQSEREQSSDDDSKDEVTVISDSNSNISVRPHKNKTAKTIVAQHRRWSW</sequence>
<dbReference type="PROSITE" id="PS50850">
    <property type="entry name" value="MFS"/>
    <property type="match status" value="1"/>
</dbReference>
<evidence type="ECO:0000256" key="5">
    <source>
        <dbReference type="ARBA" id="ARBA00023136"/>
    </source>
</evidence>
<dbReference type="FunFam" id="1.20.1250.20:FF:000057">
    <property type="entry name" value="MFS general substrate transporter"/>
    <property type="match status" value="1"/>
</dbReference>
<feature type="domain" description="Major facilitator superfamily (MFS) profile" evidence="8">
    <location>
        <begin position="45"/>
        <end position="492"/>
    </location>
</feature>
<keyword evidence="5 7" id="KW-0472">Membrane</keyword>
<protein>
    <recommendedName>
        <fullName evidence="8">Major facilitator superfamily (MFS) profile domain-containing protein</fullName>
    </recommendedName>
</protein>
<dbReference type="InterPro" id="IPR020846">
    <property type="entry name" value="MFS_dom"/>
</dbReference>
<dbReference type="Gene3D" id="1.20.1250.20">
    <property type="entry name" value="MFS general substrate transporter like domains"/>
    <property type="match status" value="2"/>
</dbReference>
<dbReference type="Pfam" id="PF07690">
    <property type="entry name" value="MFS_1"/>
    <property type="match status" value="1"/>
</dbReference>
<dbReference type="EMBL" id="MOOE01000004">
    <property type="protein sequence ID" value="KAK1533064.1"/>
    <property type="molecule type" value="Genomic_DNA"/>
</dbReference>
<feature type="region of interest" description="Disordered" evidence="6">
    <location>
        <begin position="517"/>
        <end position="565"/>
    </location>
</feature>
<proteinExistence type="predicted"/>
<reference evidence="9 10" key="1">
    <citation type="submission" date="2016-10" db="EMBL/GenBank/DDBJ databases">
        <title>The genome sequence of Colletotrichum fioriniae PJ7.</title>
        <authorList>
            <person name="Baroncelli R."/>
        </authorList>
    </citation>
    <scope>NUCLEOTIDE SEQUENCE [LARGE SCALE GENOMIC DNA]</scope>
    <source>
        <strain evidence="9 10">IMI 309622</strain>
    </source>
</reference>
<dbReference type="Proteomes" id="UP001240678">
    <property type="component" value="Unassembled WGS sequence"/>
</dbReference>
<dbReference type="InterPro" id="IPR011701">
    <property type="entry name" value="MFS"/>
</dbReference>
<accession>A0AAI9Z505</accession>
<evidence type="ECO:0000313" key="9">
    <source>
        <dbReference type="EMBL" id="KAK1533064.1"/>
    </source>
</evidence>
<dbReference type="PANTHER" id="PTHR43791:SF38">
    <property type="entry name" value="MAJOR FACILITATOR SUPERFAMILY (MFS) PROFILE DOMAIN-CONTAINING PROTEIN"/>
    <property type="match status" value="1"/>
</dbReference>
<evidence type="ECO:0000256" key="1">
    <source>
        <dbReference type="ARBA" id="ARBA00004141"/>
    </source>
</evidence>
<dbReference type="GeneID" id="85336775"/>
<keyword evidence="4 7" id="KW-1133">Transmembrane helix</keyword>